<reference evidence="2 3" key="1">
    <citation type="submission" date="2015-06" db="EMBL/GenBank/DDBJ databases">
        <title>Draft genome of the moderately acidophilic sulfate reducer Candidatus Desulfosporosinus acididurans strain M1.</title>
        <authorList>
            <person name="Poehlein A."/>
            <person name="Petzsch P."/>
            <person name="Johnson B.D."/>
            <person name="Schloemann M."/>
            <person name="Daniel R."/>
            <person name="Muehling M."/>
        </authorList>
    </citation>
    <scope>NUCLEOTIDE SEQUENCE [LARGE SCALE GENOMIC DNA]</scope>
    <source>
        <strain evidence="2 3">M1</strain>
    </source>
</reference>
<dbReference type="InterPro" id="IPR043128">
    <property type="entry name" value="Rev_trsase/Diguanyl_cyclase"/>
</dbReference>
<dbReference type="EMBL" id="LDZY01000013">
    <property type="protein sequence ID" value="KLU64573.1"/>
    <property type="molecule type" value="Genomic_DNA"/>
</dbReference>
<gene>
    <name evidence="2" type="primary">dosC</name>
    <name evidence="2" type="ORF">DEAC_c35190</name>
</gene>
<dbReference type="InterPro" id="IPR029016">
    <property type="entry name" value="GAF-like_dom_sf"/>
</dbReference>
<dbReference type="GO" id="GO:0052621">
    <property type="term" value="F:diguanylate cyclase activity"/>
    <property type="evidence" value="ECO:0007669"/>
    <property type="project" value="UniProtKB-EC"/>
</dbReference>
<dbReference type="PATRIC" id="fig|476652.3.peg.3712"/>
<sequence length="516" mass="59518">MLPAQSKTYRLKPEDVFGLLQEINHQENLEDALKLLAKRGLDFFNSTMAGIWLFEERKFHSLTISTLTEQQERFLKHSFLSSDLRNFFKGKIESDAFFEPSITLHEIDEQGYEHDFGELKKGYRFTEWSENLREFAIRRILCVPLVHYGQFFGLLALFSADPSAFDENSVYWLEQLMPLISSNVYEQQLRLAALDREQALSLLLRGTEILVKAVSEDQLLAEAGEMAMEILYLEAGFFHMEQEGNWIIRSPFGRLKQLEKVWQEWMNRDKQIHFPAGYVPRSTPRLRVLEESDQRDMPYPVKRIYIHPIIAHRGIVGELWLMDSGVRNLEQTQEILSAFVRILSMSLETIRQRLELRRLATTDCLTGILNRQGFEQRMLGEMANTLRRGTTFQFLLLDLDGFKYLNDTQGHPAGDLALVHVAQNLQKSVRLGDIVARTGGDEFAVVLTDLKAGTDAIKIIERLKKNLDLEKFGLGITIGVAEFPTESQDYETLYKVSDRRLYIGKQNGKGQIIVKD</sequence>
<dbReference type="SMART" id="SM00267">
    <property type="entry name" value="GGDEF"/>
    <property type="match status" value="1"/>
</dbReference>
<dbReference type="STRING" id="476652.DEAC_c35190"/>
<dbReference type="Gene3D" id="3.30.70.270">
    <property type="match status" value="1"/>
</dbReference>
<keyword evidence="2" id="KW-0808">Transferase</keyword>
<dbReference type="PANTHER" id="PTHR45138:SF9">
    <property type="entry name" value="DIGUANYLATE CYCLASE DGCM-RELATED"/>
    <property type="match status" value="1"/>
</dbReference>
<protein>
    <submittedName>
        <fullName evidence="2">Diguanylate cyclase DosC</fullName>
        <ecNumber evidence="2">2.7.7.65</ecNumber>
    </submittedName>
</protein>
<organism evidence="2 3">
    <name type="scientific">Desulfosporosinus acididurans</name>
    <dbReference type="NCBI Taxonomy" id="476652"/>
    <lineage>
        <taxon>Bacteria</taxon>
        <taxon>Bacillati</taxon>
        <taxon>Bacillota</taxon>
        <taxon>Clostridia</taxon>
        <taxon>Eubacteriales</taxon>
        <taxon>Desulfitobacteriaceae</taxon>
        <taxon>Desulfosporosinus</taxon>
    </lineage>
</organism>
<evidence type="ECO:0000259" key="1">
    <source>
        <dbReference type="PROSITE" id="PS50887"/>
    </source>
</evidence>
<evidence type="ECO:0000313" key="3">
    <source>
        <dbReference type="Proteomes" id="UP000036356"/>
    </source>
</evidence>
<dbReference type="AlphaFoldDB" id="A0A0J1FNM0"/>
<dbReference type="InterPro" id="IPR029787">
    <property type="entry name" value="Nucleotide_cyclase"/>
</dbReference>
<dbReference type="InterPro" id="IPR003018">
    <property type="entry name" value="GAF"/>
</dbReference>
<evidence type="ECO:0000313" key="2">
    <source>
        <dbReference type="EMBL" id="KLU64573.1"/>
    </source>
</evidence>
<dbReference type="PROSITE" id="PS50887">
    <property type="entry name" value="GGDEF"/>
    <property type="match status" value="1"/>
</dbReference>
<dbReference type="EC" id="2.7.7.65" evidence="2"/>
<dbReference type="PANTHER" id="PTHR45138">
    <property type="entry name" value="REGULATORY COMPONENTS OF SENSORY TRANSDUCTION SYSTEM"/>
    <property type="match status" value="1"/>
</dbReference>
<dbReference type="Pfam" id="PF00990">
    <property type="entry name" value="GGDEF"/>
    <property type="match status" value="1"/>
</dbReference>
<comment type="caution">
    <text evidence="2">The sequence shown here is derived from an EMBL/GenBank/DDBJ whole genome shotgun (WGS) entry which is preliminary data.</text>
</comment>
<dbReference type="Gene3D" id="3.30.450.40">
    <property type="match status" value="1"/>
</dbReference>
<dbReference type="InterPro" id="IPR000160">
    <property type="entry name" value="GGDEF_dom"/>
</dbReference>
<dbReference type="Pfam" id="PF13185">
    <property type="entry name" value="GAF_2"/>
    <property type="match status" value="1"/>
</dbReference>
<keyword evidence="2" id="KW-0548">Nucleotidyltransferase</keyword>
<dbReference type="InterPro" id="IPR050469">
    <property type="entry name" value="Diguanylate_Cyclase"/>
</dbReference>
<dbReference type="Proteomes" id="UP000036356">
    <property type="component" value="Unassembled WGS sequence"/>
</dbReference>
<keyword evidence="3" id="KW-1185">Reference proteome</keyword>
<dbReference type="SUPFAM" id="SSF55781">
    <property type="entry name" value="GAF domain-like"/>
    <property type="match status" value="1"/>
</dbReference>
<feature type="domain" description="GGDEF" evidence="1">
    <location>
        <begin position="390"/>
        <end position="516"/>
    </location>
</feature>
<dbReference type="CDD" id="cd01949">
    <property type="entry name" value="GGDEF"/>
    <property type="match status" value="1"/>
</dbReference>
<name>A0A0J1FNM0_9FIRM</name>
<dbReference type="NCBIfam" id="TIGR00254">
    <property type="entry name" value="GGDEF"/>
    <property type="match status" value="1"/>
</dbReference>
<proteinExistence type="predicted"/>
<dbReference type="SUPFAM" id="SSF55073">
    <property type="entry name" value="Nucleotide cyclase"/>
    <property type="match status" value="1"/>
</dbReference>
<accession>A0A0J1FNM0</accession>
<dbReference type="RefSeq" id="WP_047811311.1">
    <property type="nucleotide sequence ID" value="NZ_LDZY01000013.1"/>
</dbReference>